<dbReference type="OrthoDB" id="7490105at2759"/>
<evidence type="ECO:0000313" key="2">
    <source>
        <dbReference type="EMBL" id="CAD0194316.1"/>
    </source>
</evidence>
<name>A0A9N8PYG7_CHRIL</name>
<evidence type="ECO:0000256" key="1">
    <source>
        <dbReference type="SAM" id="MobiDB-lite"/>
    </source>
</evidence>
<dbReference type="EMBL" id="LR824004">
    <property type="protein sequence ID" value="CAD0194316.1"/>
    <property type="molecule type" value="Genomic_DNA"/>
</dbReference>
<reference evidence="2" key="1">
    <citation type="submission" date="2021-12" db="EMBL/GenBank/DDBJ databases">
        <authorList>
            <person name="King R."/>
        </authorList>
    </citation>
    <scope>NUCLEOTIDE SEQUENCE</scope>
</reference>
<keyword evidence="3" id="KW-1185">Reference proteome</keyword>
<accession>A0A9N8PYG7</accession>
<organism evidence="2 3">
    <name type="scientific">Chrysodeixis includens</name>
    <name type="common">Soybean looper</name>
    <name type="synonym">Pseudoplusia includens</name>
    <dbReference type="NCBI Taxonomy" id="689277"/>
    <lineage>
        <taxon>Eukaryota</taxon>
        <taxon>Metazoa</taxon>
        <taxon>Ecdysozoa</taxon>
        <taxon>Arthropoda</taxon>
        <taxon>Hexapoda</taxon>
        <taxon>Insecta</taxon>
        <taxon>Pterygota</taxon>
        <taxon>Neoptera</taxon>
        <taxon>Endopterygota</taxon>
        <taxon>Lepidoptera</taxon>
        <taxon>Glossata</taxon>
        <taxon>Ditrysia</taxon>
        <taxon>Noctuoidea</taxon>
        <taxon>Noctuidae</taxon>
        <taxon>Plusiinae</taxon>
        <taxon>Chrysodeixis</taxon>
    </lineage>
</organism>
<sequence length="126" mass="13887">MCKQVENTYGSIERLWIKRSKEAYHKRNRPKVVLFPMCKRDTALRRVVHLAPTFPNNTSGLVAVLDDAGWPKGPWGCGERAGRARGGGEGPCRPRPARPPAGQDADGNTSAPMRGMYLGRADITEK</sequence>
<dbReference type="Proteomes" id="UP001154114">
    <property type="component" value="Chromosome 1"/>
</dbReference>
<dbReference type="AlphaFoldDB" id="A0A9N8PYG7"/>
<protein>
    <submittedName>
        <fullName evidence="2">Uncharacterized protein</fullName>
    </submittedName>
</protein>
<proteinExistence type="predicted"/>
<gene>
    <name evidence="2" type="ORF">CINC_LOCUS606</name>
</gene>
<feature type="region of interest" description="Disordered" evidence="1">
    <location>
        <begin position="76"/>
        <end position="126"/>
    </location>
</feature>
<evidence type="ECO:0000313" key="3">
    <source>
        <dbReference type="Proteomes" id="UP001154114"/>
    </source>
</evidence>